<dbReference type="Gene3D" id="3.40.1690.10">
    <property type="entry name" value="secretion proteins EscU"/>
    <property type="match status" value="1"/>
</dbReference>
<dbReference type="GO" id="GO:0009306">
    <property type="term" value="P:protein secretion"/>
    <property type="evidence" value="ECO:0007669"/>
    <property type="project" value="InterPro"/>
</dbReference>
<name>A0AAN5KT60_LEGPN</name>
<keyword evidence="3" id="KW-0653">Protein transport</keyword>
<evidence type="ECO:0000256" key="1">
    <source>
        <dbReference type="ARBA" id="ARBA00010690"/>
    </source>
</evidence>
<comment type="similarity">
    <text evidence="1">Belongs to the type III secretion exporter family.</text>
</comment>
<dbReference type="Pfam" id="PF01312">
    <property type="entry name" value="Bac_export_2"/>
    <property type="match status" value="1"/>
</dbReference>
<dbReference type="InterPro" id="IPR029025">
    <property type="entry name" value="T3SS_substrate_exporter_C"/>
</dbReference>
<dbReference type="PANTHER" id="PTHR30531:SF12">
    <property type="entry name" value="FLAGELLAR BIOSYNTHETIC PROTEIN FLHB"/>
    <property type="match status" value="1"/>
</dbReference>
<dbReference type="InterPro" id="IPR006135">
    <property type="entry name" value="T3SS_substrate_exporter"/>
</dbReference>
<evidence type="ECO:0000313" key="6">
    <source>
        <dbReference type="Proteomes" id="UP000861567"/>
    </source>
</evidence>
<dbReference type="AlphaFoldDB" id="A0AAN5KT60"/>
<evidence type="ECO:0000256" key="3">
    <source>
        <dbReference type="ARBA" id="ARBA00023225"/>
    </source>
</evidence>
<keyword evidence="3" id="KW-1006">Bacterial flagellum protein export</keyword>
<dbReference type="EMBL" id="DACSEI010000038">
    <property type="protein sequence ID" value="HAT1597442.1"/>
    <property type="molecule type" value="Genomic_DNA"/>
</dbReference>
<gene>
    <name evidence="5" type="ORF">I8Y58_002690</name>
</gene>
<protein>
    <recommendedName>
        <fullName evidence="2">Flagellar biosynthetic protein FlhB</fullName>
    </recommendedName>
</protein>
<reference evidence="5" key="1">
    <citation type="journal article" date="2018" name="Genome Biol.">
        <title>SKESA: strategic k-mer extension for scrupulous assemblies.</title>
        <authorList>
            <person name="Souvorov A."/>
            <person name="Agarwala R."/>
            <person name="Lipman D.J."/>
        </authorList>
    </citation>
    <scope>NUCLEOTIDE SEQUENCE</scope>
    <source>
        <strain evidence="5">D3612</strain>
    </source>
</reference>
<keyword evidence="5" id="KW-0282">Flagellum</keyword>
<comment type="caution">
    <text evidence="5">The sequence shown here is derived from an EMBL/GenBank/DDBJ whole genome shotgun (WGS) entry which is preliminary data.</text>
</comment>
<evidence type="ECO:0000256" key="4">
    <source>
        <dbReference type="ARBA" id="ARBA00025078"/>
    </source>
</evidence>
<accession>A0AAN5KT60</accession>
<evidence type="ECO:0000256" key="2">
    <source>
        <dbReference type="ARBA" id="ARBA00021622"/>
    </source>
</evidence>
<comment type="function">
    <text evidence="4">Required for formation of the rod structure in the basal body of the flagellar apparatus. Together with FliI and FliH, may constitute the export apparatus of flagellin.</text>
</comment>
<proteinExistence type="inferred from homology"/>
<dbReference type="SUPFAM" id="SSF160544">
    <property type="entry name" value="EscU C-terminal domain-like"/>
    <property type="match status" value="1"/>
</dbReference>
<keyword evidence="3" id="KW-0813">Transport</keyword>
<organism evidence="5 6">
    <name type="scientific">Legionella pneumophila</name>
    <dbReference type="NCBI Taxonomy" id="446"/>
    <lineage>
        <taxon>Bacteria</taxon>
        <taxon>Pseudomonadati</taxon>
        <taxon>Pseudomonadota</taxon>
        <taxon>Gammaproteobacteria</taxon>
        <taxon>Legionellales</taxon>
        <taxon>Legionellaceae</taxon>
        <taxon>Legionella</taxon>
    </lineage>
</organism>
<dbReference type="PANTHER" id="PTHR30531">
    <property type="entry name" value="FLAGELLAR BIOSYNTHETIC PROTEIN FLHB"/>
    <property type="match status" value="1"/>
</dbReference>
<dbReference type="GO" id="GO:0005886">
    <property type="term" value="C:plasma membrane"/>
    <property type="evidence" value="ECO:0007669"/>
    <property type="project" value="TreeGrafter"/>
</dbReference>
<keyword evidence="5" id="KW-0966">Cell projection</keyword>
<dbReference type="Proteomes" id="UP000861567">
    <property type="component" value="Unassembled WGS sequence"/>
</dbReference>
<reference evidence="5" key="2">
    <citation type="submission" date="2020-11" db="EMBL/GenBank/DDBJ databases">
        <authorList>
            <consortium name="NCBI Pathogen Detection Project"/>
        </authorList>
    </citation>
    <scope>NUCLEOTIDE SEQUENCE</scope>
    <source>
        <strain evidence="5">D3612</strain>
    </source>
</reference>
<keyword evidence="5" id="KW-0969">Cilium</keyword>
<sequence length="88" mass="9712">MKRKKPVAIALRYDGNSPPKVTAKGEGSVAQQIIKTAKEHGIPLEQNPELTALLSQVHLNEEIPKALYIAVAQILAFLYYIDGKKSKE</sequence>
<evidence type="ECO:0000313" key="5">
    <source>
        <dbReference type="EMBL" id="HAT1597442.1"/>
    </source>
</evidence>